<name>A0A1E2UJ73_9GAMM</name>
<keyword evidence="3 8" id="KW-0441">Lipid A biosynthesis</keyword>
<dbReference type="Pfam" id="PF13720">
    <property type="entry name" value="Acetyltransf_11"/>
    <property type="match status" value="1"/>
</dbReference>
<evidence type="ECO:0000256" key="7">
    <source>
        <dbReference type="ARBA" id="ARBA00023315"/>
    </source>
</evidence>
<feature type="domain" description="UDP N-acetylglucosamine O-acyltransferase C-terminal" evidence="9">
    <location>
        <begin position="174"/>
        <end position="254"/>
    </location>
</feature>
<keyword evidence="7 8" id="KW-0012">Acyltransferase</keyword>
<dbReference type="GO" id="GO:0009245">
    <property type="term" value="P:lipid A biosynthetic process"/>
    <property type="evidence" value="ECO:0007669"/>
    <property type="project" value="UniProtKB-UniRule"/>
</dbReference>
<dbReference type="AlphaFoldDB" id="A0A1E2UJ73"/>
<evidence type="ECO:0000256" key="2">
    <source>
        <dbReference type="ARBA" id="ARBA00022516"/>
    </source>
</evidence>
<organism evidence="10 11">
    <name type="scientific">Candidatus Thiodiazotropha endoloripes</name>
    <dbReference type="NCBI Taxonomy" id="1818881"/>
    <lineage>
        <taxon>Bacteria</taxon>
        <taxon>Pseudomonadati</taxon>
        <taxon>Pseudomonadota</taxon>
        <taxon>Gammaproteobacteria</taxon>
        <taxon>Chromatiales</taxon>
        <taxon>Sedimenticolaceae</taxon>
        <taxon>Candidatus Thiodiazotropha</taxon>
    </lineage>
</organism>
<dbReference type="GO" id="GO:0008780">
    <property type="term" value="F:acyl-[acyl-carrier-protein]-UDP-N-acetylglucosamine O-acyltransferase activity"/>
    <property type="evidence" value="ECO:0007669"/>
    <property type="project" value="UniProtKB-UniRule"/>
</dbReference>
<evidence type="ECO:0000256" key="3">
    <source>
        <dbReference type="ARBA" id="ARBA00022556"/>
    </source>
</evidence>
<dbReference type="NCBIfam" id="TIGR01852">
    <property type="entry name" value="lipid_A_lpxA"/>
    <property type="match status" value="1"/>
</dbReference>
<dbReference type="InterPro" id="IPR029098">
    <property type="entry name" value="Acetyltransf_C"/>
</dbReference>
<comment type="function">
    <text evidence="8">Involved in the biosynthesis of lipid A, a phosphorylated glycolipid that anchors the lipopolysaccharide to the outer membrane of the cell.</text>
</comment>
<evidence type="ECO:0000256" key="5">
    <source>
        <dbReference type="ARBA" id="ARBA00022737"/>
    </source>
</evidence>
<dbReference type="InterPro" id="IPR037157">
    <property type="entry name" value="Acetyltransf_C_sf"/>
</dbReference>
<comment type="similarity">
    <text evidence="8">Belongs to the transferase hexapeptide repeat family. LpxA subfamily.</text>
</comment>
<keyword evidence="4 8" id="KW-0808">Transferase</keyword>
<dbReference type="EMBL" id="LVJZ01000004">
    <property type="protein sequence ID" value="ODB94569.1"/>
    <property type="molecule type" value="Genomic_DNA"/>
</dbReference>
<dbReference type="InterPro" id="IPR011004">
    <property type="entry name" value="Trimer_LpxA-like_sf"/>
</dbReference>
<dbReference type="InterPro" id="IPR010137">
    <property type="entry name" value="Lipid_A_LpxA"/>
</dbReference>
<dbReference type="PANTHER" id="PTHR43480">
    <property type="entry name" value="ACYL-[ACYL-CARRIER-PROTEIN]--UDP-N-ACETYLGLUCOSAMINE O-ACYLTRANSFERASE"/>
    <property type="match status" value="1"/>
</dbReference>
<comment type="subcellular location">
    <subcellularLocation>
        <location evidence="8">Cytoplasm</location>
    </subcellularLocation>
</comment>
<reference evidence="10 11" key="1">
    <citation type="submission" date="2016-03" db="EMBL/GenBank/DDBJ databases">
        <title>Chemosynthetic sulphur-oxidizing symbionts of marine invertebrate animals are capable of nitrogen fixation.</title>
        <authorList>
            <person name="Petersen J.M."/>
            <person name="Kemper A."/>
            <person name="Gruber-Vodicka H."/>
            <person name="Cardini U."/>
            <person name="Geest Mvander."/>
            <person name="Kleiner M."/>
            <person name="Bulgheresi S."/>
            <person name="Fussmann M."/>
            <person name="Herbold C."/>
            <person name="Seah B.K.B."/>
            <person name="Antony C.Paul."/>
            <person name="Liu D."/>
            <person name="Belitz A."/>
            <person name="Weber M."/>
        </authorList>
    </citation>
    <scope>NUCLEOTIDE SEQUENCE [LARGE SCALE GENOMIC DNA]</scope>
    <source>
        <strain evidence="10">G_D</strain>
    </source>
</reference>
<dbReference type="GO" id="GO:0016020">
    <property type="term" value="C:membrane"/>
    <property type="evidence" value="ECO:0007669"/>
    <property type="project" value="GOC"/>
</dbReference>
<comment type="pathway">
    <text evidence="8">Glycolipid biosynthesis; lipid IV(A) biosynthesis; lipid IV(A) from (3R)-3-hydroxytetradecanoyl-[acyl-carrier-protein] and UDP-N-acetyl-alpha-D-glucosamine: step 1/6.</text>
</comment>
<keyword evidence="5 8" id="KW-0677">Repeat</keyword>
<protein>
    <recommendedName>
        <fullName evidence="8">Acyl-[acyl-carrier-protein]--UDP-N-acetylglucosamine O-acyltransferase</fullName>
        <shortName evidence="8">UDP-N-acetylglucosamine acyltransferase</shortName>
        <ecNumber evidence="8">2.3.1.129</ecNumber>
    </recommendedName>
</protein>
<evidence type="ECO:0000256" key="1">
    <source>
        <dbReference type="ARBA" id="ARBA00022490"/>
    </source>
</evidence>
<comment type="subunit">
    <text evidence="8">Homotrimer.</text>
</comment>
<dbReference type="EC" id="2.3.1.129" evidence="8"/>
<keyword evidence="11" id="KW-1185">Reference proteome</keyword>
<dbReference type="UniPathway" id="UPA00359">
    <property type="reaction ID" value="UER00477"/>
</dbReference>
<sequence>MIDSRAVIDPQAELDEGVTVGPFSIIGADVSIGAGTVIGPHVVVNGPARIGRDNRIYQFASVGEDPQDKKYAGEPTSLEIGDRNVIREFATLHRGTVQDQGVTRIGNDNLMMAYIHVAHDCVLGDHVIMANAASLGGHVIIDDHAILGGFTKVHQFCRIGAHSFSGMGSAINMDLPPYMMAAGQPTKPHGINREGLSRRGFSKDAIQQIKRAYKIIYHSGQRLDAAREEIESLATETPELKILVDFLSHSGRGILR</sequence>
<keyword evidence="2 8" id="KW-0444">Lipid biosynthesis</keyword>
<dbReference type="GO" id="GO:0005737">
    <property type="term" value="C:cytoplasm"/>
    <property type="evidence" value="ECO:0007669"/>
    <property type="project" value="UniProtKB-SubCell"/>
</dbReference>
<gene>
    <name evidence="8" type="primary">lpxA</name>
    <name evidence="10" type="ORF">A3196_17820</name>
</gene>
<evidence type="ECO:0000259" key="9">
    <source>
        <dbReference type="Pfam" id="PF13720"/>
    </source>
</evidence>
<dbReference type="InterPro" id="IPR018357">
    <property type="entry name" value="Hexapep_transf_CS"/>
</dbReference>
<evidence type="ECO:0000256" key="4">
    <source>
        <dbReference type="ARBA" id="ARBA00022679"/>
    </source>
</evidence>
<evidence type="ECO:0000256" key="8">
    <source>
        <dbReference type="HAMAP-Rule" id="MF_00387"/>
    </source>
</evidence>
<dbReference type="SUPFAM" id="SSF51161">
    <property type="entry name" value="Trimeric LpxA-like enzymes"/>
    <property type="match status" value="1"/>
</dbReference>
<dbReference type="PANTHER" id="PTHR43480:SF1">
    <property type="entry name" value="ACYL-[ACYL-CARRIER-PROTEIN]--UDP-N-ACETYLGLUCOSAMINE O-ACYLTRANSFERASE, MITOCHONDRIAL-RELATED"/>
    <property type="match status" value="1"/>
</dbReference>
<keyword evidence="1 8" id="KW-0963">Cytoplasm</keyword>
<dbReference type="Gene3D" id="2.160.10.10">
    <property type="entry name" value="Hexapeptide repeat proteins"/>
    <property type="match status" value="1"/>
</dbReference>
<evidence type="ECO:0000313" key="11">
    <source>
        <dbReference type="Proteomes" id="UP000094849"/>
    </source>
</evidence>
<keyword evidence="6 8" id="KW-0443">Lipid metabolism</keyword>
<dbReference type="PIRSF" id="PIRSF000456">
    <property type="entry name" value="UDP-GlcNAc_acltr"/>
    <property type="match status" value="1"/>
</dbReference>
<accession>A0A1E2UJ73</accession>
<comment type="caution">
    <text evidence="10">The sequence shown here is derived from an EMBL/GenBank/DDBJ whole genome shotgun (WGS) entry which is preliminary data.</text>
</comment>
<evidence type="ECO:0000313" key="10">
    <source>
        <dbReference type="EMBL" id="ODB94569.1"/>
    </source>
</evidence>
<proteinExistence type="inferred from homology"/>
<dbReference type="OrthoDB" id="9807278at2"/>
<dbReference type="Gene3D" id="1.20.1180.10">
    <property type="entry name" value="Udp N-acetylglucosamine O-acyltransferase, C-terminal domain"/>
    <property type="match status" value="1"/>
</dbReference>
<dbReference type="Proteomes" id="UP000094849">
    <property type="component" value="Unassembled WGS sequence"/>
</dbReference>
<evidence type="ECO:0000256" key="6">
    <source>
        <dbReference type="ARBA" id="ARBA00023098"/>
    </source>
</evidence>
<dbReference type="PROSITE" id="PS00101">
    <property type="entry name" value="HEXAPEP_TRANSFERASES"/>
    <property type="match status" value="1"/>
</dbReference>
<dbReference type="STRING" id="1818881.A3196_17820"/>
<comment type="catalytic activity">
    <reaction evidence="8">
        <text>a (3R)-hydroxyacyl-[ACP] + UDP-N-acetyl-alpha-D-glucosamine = a UDP-3-O-[(3R)-3-hydroxyacyl]-N-acetyl-alpha-D-glucosamine + holo-[ACP]</text>
        <dbReference type="Rhea" id="RHEA:67812"/>
        <dbReference type="Rhea" id="RHEA-COMP:9685"/>
        <dbReference type="Rhea" id="RHEA-COMP:9945"/>
        <dbReference type="ChEBI" id="CHEBI:57705"/>
        <dbReference type="ChEBI" id="CHEBI:64479"/>
        <dbReference type="ChEBI" id="CHEBI:78827"/>
        <dbReference type="ChEBI" id="CHEBI:173225"/>
        <dbReference type="EC" id="2.3.1.129"/>
    </reaction>
</comment>
<dbReference type="HAMAP" id="MF_00387">
    <property type="entry name" value="LpxA"/>
    <property type="match status" value="1"/>
</dbReference>
<dbReference type="CDD" id="cd03351">
    <property type="entry name" value="LbH_UDP-GlcNAc_AT"/>
    <property type="match status" value="1"/>
</dbReference>
<dbReference type="InterPro" id="IPR001451">
    <property type="entry name" value="Hexapep"/>
</dbReference>
<dbReference type="NCBIfam" id="NF003657">
    <property type="entry name" value="PRK05289.1"/>
    <property type="match status" value="1"/>
</dbReference>
<dbReference type="Pfam" id="PF00132">
    <property type="entry name" value="Hexapep"/>
    <property type="match status" value="1"/>
</dbReference>